<evidence type="ECO:0000259" key="16">
    <source>
        <dbReference type="PROSITE" id="PS50245"/>
    </source>
</evidence>
<keyword evidence="10" id="KW-0243">Dynein</keyword>
<evidence type="ECO:0000256" key="13">
    <source>
        <dbReference type="ARBA" id="ARBA00023306"/>
    </source>
</evidence>
<dbReference type="PANTHER" id="PTHR18916:SF6">
    <property type="entry name" value="DYNACTIN SUBUNIT 1"/>
    <property type="match status" value="1"/>
</dbReference>
<feature type="region of interest" description="Disordered" evidence="15">
    <location>
        <begin position="345"/>
        <end position="380"/>
    </location>
</feature>
<reference evidence="17" key="1">
    <citation type="journal article" date="2011" name="Genome Biol.">
        <title>The draft genome of the carcinogenic human liver fluke Clonorchis sinensis.</title>
        <authorList>
            <person name="Wang X."/>
            <person name="Chen W."/>
            <person name="Huang Y."/>
            <person name="Sun J."/>
            <person name="Men J."/>
            <person name="Liu H."/>
            <person name="Luo F."/>
            <person name="Guo L."/>
            <person name="Lv X."/>
            <person name="Deng C."/>
            <person name="Zhou C."/>
            <person name="Fan Y."/>
            <person name="Li X."/>
            <person name="Huang L."/>
            <person name="Hu Y."/>
            <person name="Liang C."/>
            <person name="Hu X."/>
            <person name="Xu J."/>
            <person name="Yu X."/>
        </authorList>
    </citation>
    <scope>NUCLEOTIDE SEQUENCE [LARGE SCALE GENOMIC DNA]</scope>
    <source>
        <strain evidence="17">Henan</strain>
    </source>
</reference>
<keyword evidence="6" id="KW-0963">Cytoplasm</keyword>
<reference key="2">
    <citation type="submission" date="2011-10" db="EMBL/GenBank/DDBJ databases">
        <title>The genome and transcriptome sequence of Clonorchis sinensis provide insights into the carcinogenic liver fluke.</title>
        <authorList>
            <person name="Wang X."/>
            <person name="Huang Y."/>
            <person name="Chen W."/>
            <person name="Liu H."/>
            <person name="Guo L."/>
            <person name="Chen Y."/>
            <person name="Luo F."/>
            <person name="Zhou W."/>
            <person name="Sun J."/>
            <person name="Mao Q."/>
            <person name="Liang P."/>
            <person name="Zhou C."/>
            <person name="Tian Y."/>
            <person name="Men J."/>
            <person name="Lv X."/>
            <person name="Huang L."/>
            <person name="Zhou J."/>
            <person name="Hu Y."/>
            <person name="Li R."/>
            <person name="Zhang F."/>
            <person name="Lei H."/>
            <person name="Li X."/>
            <person name="Hu X."/>
            <person name="Liang C."/>
            <person name="Xu J."/>
            <person name="Wu Z."/>
            <person name="Yu X."/>
        </authorList>
    </citation>
    <scope>NUCLEOTIDE SEQUENCE</scope>
    <source>
        <strain>Henan</strain>
    </source>
</reference>
<feature type="coiled-coil region" evidence="14">
    <location>
        <begin position="1535"/>
        <end position="1562"/>
    </location>
</feature>
<keyword evidence="8" id="KW-0493">Microtubule</keyword>
<dbReference type="PROSITE" id="PS00845">
    <property type="entry name" value="CAP_GLY_1"/>
    <property type="match status" value="1"/>
</dbReference>
<evidence type="ECO:0000256" key="2">
    <source>
        <dbReference type="ARBA" id="ARBA00004186"/>
    </source>
</evidence>
<evidence type="ECO:0000256" key="1">
    <source>
        <dbReference type="ARBA" id="ARBA00004114"/>
    </source>
</evidence>
<dbReference type="GO" id="GO:0005874">
    <property type="term" value="C:microtubule"/>
    <property type="evidence" value="ECO:0007669"/>
    <property type="project" value="UniProtKB-KW"/>
</dbReference>
<evidence type="ECO:0000256" key="9">
    <source>
        <dbReference type="ARBA" id="ARBA00022776"/>
    </source>
</evidence>
<dbReference type="SUPFAM" id="SSF74924">
    <property type="entry name" value="Cap-Gly domain"/>
    <property type="match status" value="1"/>
</dbReference>
<keyword evidence="18" id="KW-1185">Reference proteome</keyword>
<evidence type="ECO:0000256" key="3">
    <source>
        <dbReference type="ARBA" id="ARBA00004544"/>
    </source>
</evidence>
<evidence type="ECO:0000256" key="4">
    <source>
        <dbReference type="ARBA" id="ARBA00011010"/>
    </source>
</evidence>
<dbReference type="GO" id="GO:0005819">
    <property type="term" value="C:spindle"/>
    <property type="evidence" value="ECO:0007669"/>
    <property type="project" value="UniProtKB-SubCell"/>
</dbReference>
<feature type="compositionally biased region" description="Low complexity" evidence="15">
    <location>
        <begin position="355"/>
        <end position="379"/>
    </location>
</feature>
<dbReference type="Pfam" id="PF12455">
    <property type="entry name" value="Dynactin"/>
    <property type="match status" value="1"/>
</dbReference>
<evidence type="ECO:0000256" key="6">
    <source>
        <dbReference type="ARBA" id="ARBA00022490"/>
    </source>
</evidence>
<evidence type="ECO:0000256" key="14">
    <source>
        <dbReference type="SAM" id="Coils"/>
    </source>
</evidence>
<keyword evidence="7" id="KW-0132">Cell division</keyword>
<dbReference type="PROSITE" id="PS50245">
    <property type="entry name" value="CAP_GLY_2"/>
    <property type="match status" value="1"/>
</dbReference>
<comment type="subcellular location">
    <subcellularLocation>
        <location evidence="3">Cytoplasm</location>
        <location evidence="3">Cell cortex</location>
    </subcellularLocation>
    <subcellularLocation>
        <location evidence="1">Cytoplasm</location>
        <location evidence="1">Cytoskeleton</location>
        <location evidence="1">Microtubule organizing center</location>
        <location evidence="1">Centrosome</location>
        <location evidence="1">Centriole</location>
    </subcellularLocation>
    <subcellularLocation>
        <location evidence="2">Cytoplasm</location>
        <location evidence="2">Cytoskeleton</location>
        <location evidence="2">Spindle</location>
    </subcellularLocation>
</comment>
<keyword evidence="9" id="KW-0498">Mitosis</keyword>
<evidence type="ECO:0000256" key="8">
    <source>
        <dbReference type="ARBA" id="ARBA00022701"/>
    </source>
</evidence>
<dbReference type="GO" id="GO:0051301">
    <property type="term" value="P:cell division"/>
    <property type="evidence" value="ECO:0007669"/>
    <property type="project" value="UniProtKB-KW"/>
</dbReference>
<dbReference type="GO" id="GO:0005814">
    <property type="term" value="C:centriole"/>
    <property type="evidence" value="ECO:0007669"/>
    <property type="project" value="UniProtKB-SubCell"/>
</dbReference>
<comment type="similarity">
    <text evidence="4">Belongs to the dynactin 150 kDa subunit family.</text>
</comment>
<evidence type="ECO:0000256" key="10">
    <source>
        <dbReference type="ARBA" id="ARBA00023017"/>
    </source>
</evidence>
<evidence type="ECO:0000313" key="18">
    <source>
        <dbReference type="Proteomes" id="UP000008909"/>
    </source>
</evidence>
<keyword evidence="13" id="KW-0131">Cell cycle</keyword>
<sequence>MQLRPREKLGGIAKRIASEALHRMYYRASVSELALLSRNFWIHGRIVRDVCYNRSKLRLAAQAYDKCRSHFIFLILPLQMAGYHLQPLLVRGHAVEVRVANCEVFRIVEDRMGERDGPERRRLQLFNNRCFGAIARAYYCRRIRSEAIKKSTTLKGHPSDDSCDTFYKRPRTFKKAKPEAVCCIRMKQVCIKRKTPGFIKSEIIKISCGSFRRIRWSAPSQLHVERNDVIPAVLIRALAFHRMNCSAGVLDSELGTASNLSECVASIMRHRAAGRDDPQPALFKGKWVGVVLDEPKGKNNGTVQGKRYFTCDENFGIFVRPTQLKLLDGQNEASLMSSSVLSESSAISDTGSTQSGPKSAKPPSRSGSSSSLSSVNKVSTPAKGKSVINLHCLLIRILCSLRPSTGFLNSCAQVKPSPLTRTIKPPTHSAGSRPAATKIPEAGPSKGVPQRQSLGASKPTTGTPLDIPKPSIPASPAPSIATGASEPQKVSVPQSSSVASVPTSEMSTFSPSVSGGGKHSPDTELELTNLRAEIQTLTEQVEALRAKREEDRQRLQEMERMKIQFTQLEENRRLMREQAAELQRNLAQIKTEKAEVQEAFDRYREEMSDLVENMEMATLDKEMAEEKLDSLKCELEALKEQVEELTLENQILKEESEVKGSATGEGTEGGTGGPTPQQLKTLELQNERMKEALVKLRDLANQDKQEIAKLGKEVTVLESEVSQLTTEKERLSTELKQSLEQMIELKEQVDAALGADQMVDQLTQRNLELEEKLDRLTEERNDLEALCEMNDELQENARETERELREEIEQGRVKIGQLARHLDATRETVADYEKTLGKFRDLVTELQAQNADLRRSLADGQRQQQESVQQKSLTQVPPEALLSTTSLISQTKTMAKLRRMEAEFSTAHVQRLTAFLPDSFIRRGGDNDSLLVLLLVDRLAAKSNLLATHVTQPLPPMTKNKAEFYSFITCTVYLLRRWSALLAHYKQVLSGCSMELYLKLGSLYGEMAAHEQSIDRLLELCKKDQLDENTSLEPLLASISYFVQLRSVHLANEPVLDCYTKLLDFVSCVLAASDALATDSTALMLLTGQQLDSLEQAATEAAASVGGPMGITGDHQPTTITTSSAGSPGGLLGLLMDVIRFATVTRITARREDSGDLKPNTVFTECLVEAVKERFSAGSSSSVQPDLSIRTYLGQVRELVAQVALAMENGEYDFDGTKQPKPQEPYTLRAIAYKQAQADLEGCRAKLEIKEEEVRELQMTIKSRANELSEMSVRLGLAEKRLENAGKGNEEKVSRLEQRLEQMEAQQKRQEHEHEQTVDALQADLEALEQEKAELKEKLKSLSKKALLEGLIKMPIASGSPGSRQSPSPGSSDVQKGTQPQAAPSTPSSRGLGRDSAFMLSEIDALREALRGMMAENSRLRGEKMKLQLQNLKPLKRPMLRRRAPPDGITGDAVTASDTENIPPPKTSSLWKISQQLSDLQQQIYSVMAHPKVVLLPQPVGAKLTSPSSGAGDSSEQVPSTTAPSLSTPSATSQLLKQTAYLVQLKDELEQLQRKANEAMKVELPQGFIRGDFTSFPSSRLQEILTPAEPSESDKLVSRLILPRCDESSPAVVKLSLSSSQIRSMHAHLLSMH</sequence>
<feature type="domain" description="CAP-Gly" evidence="16">
    <location>
        <begin position="284"/>
        <end position="320"/>
    </location>
</feature>
<feature type="region of interest" description="Disordered" evidence="15">
    <location>
        <begin position="1504"/>
        <end position="1531"/>
    </location>
</feature>
<dbReference type="Proteomes" id="UP000008909">
    <property type="component" value="Unassembled WGS sequence"/>
</dbReference>
<dbReference type="InterPro" id="IPR036859">
    <property type="entry name" value="CAP-Gly_dom_sf"/>
</dbReference>
<feature type="compositionally biased region" description="Low complexity" evidence="15">
    <location>
        <begin position="477"/>
        <end position="507"/>
    </location>
</feature>
<dbReference type="EMBL" id="DF142989">
    <property type="protein sequence ID" value="GAA34820.2"/>
    <property type="molecule type" value="Genomic_DNA"/>
</dbReference>
<evidence type="ECO:0000256" key="11">
    <source>
        <dbReference type="ARBA" id="ARBA00023054"/>
    </source>
</evidence>
<name>H2KQC8_CLOSI</name>
<evidence type="ECO:0000256" key="5">
    <source>
        <dbReference type="ARBA" id="ARBA00016574"/>
    </source>
</evidence>
<protein>
    <recommendedName>
        <fullName evidence="5">Dynactin subunit 1</fullName>
    </recommendedName>
</protein>
<keyword evidence="12" id="KW-0206">Cytoskeleton</keyword>
<organism evidence="17 18">
    <name type="scientific">Clonorchis sinensis</name>
    <name type="common">Chinese liver fluke</name>
    <dbReference type="NCBI Taxonomy" id="79923"/>
    <lineage>
        <taxon>Eukaryota</taxon>
        <taxon>Metazoa</taxon>
        <taxon>Spiralia</taxon>
        <taxon>Lophotrochozoa</taxon>
        <taxon>Platyhelminthes</taxon>
        <taxon>Trematoda</taxon>
        <taxon>Digenea</taxon>
        <taxon>Opisthorchiida</taxon>
        <taxon>Opisthorchiata</taxon>
        <taxon>Opisthorchiidae</taxon>
        <taxon>Clonorchis</taxon>
    </lineage>
</organism>
<feature type="region of interest" description="Disordered" evidence="15">
    <location>
        <begin position="1355"/>
        <end position="1395"/>
    </location>
</feature>
<dbReference type="PANTHER" id="PTHR18916">
    <property type="entry name" value="DYNACTIN 1-RELATED MICROTUBULE-BINDING"/>
    <property type="match status" value="1"/>
</dbReference>
<feature type="region of interest" description="Disordered" evidence="15">
    <location>
        <begin position="855"/>
        <end position="875"/>
    </location>
</feature>
<feature type="compositionally biased region" description="Low complexity" evidence="15">
    <location>
        <begin position="1358"/>
        <end position="1372"/>
    </location>
</feature>
<evidence type="ECO:0000313" key="17">
    <source>
        <dbReference type="EMBL" id="GAA34820.2"/>
    </source>
</evidence>
<dbReference type="GO" id="GO:0030286">
    <property type="term" value="C:dynein complex"/>
    <property type="evidence" value="ECO:0007669"/>
    <property type="project" value="UniProtKB-KW"/>
</dbReference>
<evidence type="ECO:0000256" key="12">
    <source>
        <dbReference type="ARBA" id="ARBA00023212"/>
    </source>
</evidence>
<feature type="region of interest" description="Disordered" evidence="15">
    <location>
        <begin position="653"/>
        <end position="678"/>
    </location>
</feature>
<feature type="compositionally biased region" description="Low complexity" evidence="15">
    <location>
        <begin position="861"/>
        <end position="875"/>
    </location>
</feature>
<feature type="compositionally biased region" description="Polar residues" evidence="15">
    <location>
        <begin position="450"/>
        <end position="463"/>
    </location>
</feature>
<gene>
    <name evidence="17" type="ORF">CLF_103659</name>
</gene>
<proteinExistence type="inferred from homology"/>
<feature type="compositionally biased region" description="Low complexity" evidence="15">
    <location>
        <begin position="1519"/>
        <end position="1531"/>
    </location>
</feature>
<dbReference type="InterPro" id="IPR000938">
    <property type="entry name" value="CAP-Gly_domain"/>
</dbReference>
<dbReference type="InterPro" id="IPR022157">
    <property type="entry name" value="Dynactin"/>
</dbReference>
<feature type="region of interest" description="Disordered" evidence="15">
    <location>
        <begin position="1440"/>
        <end position="1467"/>
    </location>
</feature>
<feature type="compositionally biased region" description="Polar residues" evidence="15">
    <location>
        <begin position="1373"/>
        <end position="1389"/>
    </location>
</feature>
<feature type="coiled-coil region" evidence="14">
    <location>
        <begin position="1233"/>
        <end position="1345"/>
    </location>
</feature>
<dbReference type="SMART" id="SM01052">
    <property type="entry name" value="CAP_GLY"/>
    <property type="match status" value="1"/>
</dbReference>
<dbReference type="Gene3D" id="2.30.30.190">
    <property type="entry name" value="CAP Gly-rich-like domain"/>
    <property type="match status" value="1"/>
</dbReference>
<feature type="compositionally biased region" description="Polar residues" evidence="15">
    <location>
        <begin position="1505"/>
        <end position="1518"/>
    </location>
</feature>
<accession>H2KQC8</accession>
<feature type="region of interest" description="Disordered" evidence="15">
    <location>
        <begin position="417"/>
        <end position="523"/>
    </location>
</feature>
<evidence type="ECO:0000256" key="15">
    <source>
        <dbReference type="SAM" id="MobiDB-lite"/>
    </source>
</evidence>
<keyword evidence="11 14" id="KW-0175">Coiled coil</keyword>
<evidence type="ECO:0000256" key="7">
    <source>
        <dbReference type="ARBA" id="ARBA00022618"/>
    </source>
</evidence>
<dbReference type="Pfam" id="PF01302">
    <property type="entry name" value="CAP_GLY"/>
    <property type="match status" value="1"/>
</dbReference>